<gene>
    <name evidence="1" type="ORF">SAMN06265350_103193</name>
</gene>
<accession>A0A521C3Z3</accession>
<sequence length="464" mass="53596">MDQATSRKIQHLYSRAGFGISYSTLAHLSKQSVAKAVKQLFEESDHYHELDLDMDLPAVKGREEMSKEERKDLAKIFRESTRNLNTRWMLMMSTTKAQLREKMTLFWHGHFACRSINPAYNQQLNNILRNNALGNFKDLLIEVAKTPAMLAFLNNQQNKKDQPNENFARELMELFTIGRGNYTEDDVKQAARAFTGWGFRPLTTDFFFRVNQHDFGQKVFMGKTGNFDGTDIIHIILERKETAQFICKKLYKFFVNDQVDTARVNELANFFYSNKYEIGPLMVKMFSSDWFYDDENVGTMIKSPVDFIVSMNRQFYVSYENTNMLMFLQRALGQVLFFPPNVSGWAGGKNWIDSSTLMYRLKIPSVILNNGIIDLPGKIDPDDEAEIAMMKKGPTQLQRKIQATPDWDKFSAELPNKMSKDELIDFILAPNLEKEKKALISDLNGKSLKDIVVQLVSMPEYQLT</sequence>
<dbReference type="AlphaFoldDB" id="A0A521C3Z3"/>
<proteinExistence type="predicted"/>
<dbReference type="Pfam" id="PF08811">
    <property type="entry name" value="DUF1800"/>
    <property type="match status" value="1"/>
</dbReference>
<protein>
    <submittedName>
        <fullName evidence="1">Uncharacterized conserved protein, DUF1800 family</fullName>
    </submittedName>
</protein>
<evidence type="ECO:0000313" key="2">
    <source>
        <dbReference type="Proteomes" id="UP000315971"/>
    </source>
</evidence>
<organism evidence="1 2">
    <name type="scientific">Solitalea koreensis</name>
    <dbReference type="NCBI Taxonomy" id="543615"/>
    <lineage>
        <taxon>Bacteria</taxon>
        <taxon>Pseudomonadati</taxon>
        <taxon>Bacteroidota</taxon>
        <taxon>Sphingobacteriia</taxon>
        <taxon>Sphingobacteriales</taxon>
        <taxon>Sphingobacteriaceae</taxon>
        <taxon>Solitalea</taxon>
    </lineage>
</organism>
<name>A0A521C3Z3_9SPHI</name>
<keyword evidence="2" id="KW-1185">Reference proteome</keyword>
<dbReference type="Proteomes" id="UP000315971">
    <property type="component" value="Unassembled WGS sequence"/>
</dbReference>
<dbReference type="EMBL" id="FXSZ01000003">
    <property type="protein sequence ID" value="SMO54206.1"/>
    <property type="molecule type" value="Genomic_DNA"/>
</dbReference>
<evidence type="ECO:0000313" key="1">
    <source>
        <dbReference type="EMBL" id="SMO54206.1"/>
    </source>
</evidence>
<dbReference type="InterPro" id="IPR014917">
    <property type="entry name" value="DUF1800"/>
</dbReference>
<dbReference type="OrthoDB" id="9772295at2"/>
<reference evidence="1 2" key="1">
    <citation type="submission" date="2017-05" db="EMBL/GenBank/DDBJ databases">
        <authorList>
            <person name="Varghese N."/>
            <person name="Submissions S."/>
        </authorList>
    </citation>
    <scope>NUCLEOTIDE SEQUENCE [LARGE SCALE GENOMIC DNA]</scope>
    <source>
        <strain evidence="1 2">DSM 21342</strain>
    </source>
</reference>
<dbReference type="RefSeq" id="WP_142602525.1">
    <property type="nucleotide sequence ID" value="NZ_FXSZ01000003.1"/>
</dbReference>